<evidence type="ECO:0000256" key="4">
    <source>
        <dbReference type="ARBA" id="ARBA00023136"/>
    </source>
</evidence>
<comment type="caution">
    <text evidence="7">The sequence shown here is derived from an EMBL/GenBank/DDBJ whole genome shotgun (WGS) entry which is preliminary data.</text>
</comment>
<gene>
    <name evidence="7" type="ORF">DPMN_171129</name>
</gene>
<evidence type="ECO:0000259" key="6">
    <source>
        <dbReference type="Pfam" id="PF08016"/>
    </source>
</evidence>
<evidence type="ECO:0000313" key="8">
    <source>
        <dbReference type="Proteomes" id="UP000828390"/>
    </source>
</evidence>
<dbReference type="GO" id="GO:0072345">
    <property type="term" value="F:NAADP-sensitive calcium-release channel activity"/>
    <property type="evidence" value="ECO:0007669"/>
    <property type="project" value="TreeGrafter"/>
</dbReference>
<feature type="transmembrane region" description="Helical" evidence="5">
    <location>
        <begin position="318"/>
        <end position="342"/>
    </location>
</feature>
<keyword evidence="3 5" id="KW-1133">Transmembrane helix</keyword>
<dbReference type="Pfam" id="PF08016">
    <property type="entry name" value="PKD_channel"/>
    <property type="match status" value="1"/>
</dbReference>
<dbReference type="InterPro" id="IPR039031">
    <property type="entry name" value="Mucolipin"/>
</dbReference>
<dbReference type="PANTHER" id="PTHR12127">
    <property type="entry name" value="MUCOLIPIN"/>
    <property type="match status" value="1"/>
</dbReference>
<feature type="transmembrane region" description="Helical" evidence="5">
    <location>
        <begin position="207"/>
        <end position="229"/>
    </location>
</feature>
<keyword evidence="8" id="KW-1185">Reference proteome</keyword>
<evidence type="ECO:0000313" key="7">
    <source>
        <dbReference type="EMBL" id="KAH3769849.1"/>
    </source>
</evidence>
<dbReference type="InterPro" id="IPR013122">
    <property type="entry name" value="PKD1_2_channel"/>
</dbReference>
<feature type="transmembrane region" description="Helical" evidence="5">
    <location>
        <begin position="132"/>
        <end position="160"/>
    </location>
</feature>
<feature type="transmembrane region" description="Helical" evidence="5">
    <location>
        <begin position="286"/>
        <end position="306"/>
    </location>
</feature>
<protein>
    <recommendedName>
        <fullName evidence="6">Polycystin cation channel PKD1/PKD2 domain-containing protein</fullName>
    </recommendedName>
</protein>
<keyword evidence="4 5" id="KW-0472">Membrane</keyword>
<feature type="transmembrane region" description="Helical" evidence="5">
    <location>
        <begin position="249"/>
        <end position="274"/>
    </location>
</feature>
<proteinExistence type="predicted"/>
<feature type="transmembrane region" description="Helical" evidence="5">
    <location>
        <begin position="166"/>
        <end position="186"/>
    </location>
</feature>
<dbReference type="Proteomes" id="UP000828390">
    <property type="component" value="Unassembled WGS sequence"/>
</dbReference>
<comment type="subcellular location">
    <subcellularLocation>
        <location evidence="1">Membrane</location>
        <topology evidence="1">Multi-pass membrane protein</topology>
    </subcellularLocation>
</comment>
<reference evidence="7" key="1">
    <citation type="journal article" date="2019" name="bioRxiv">
        <title>The Genome of the Zebra Mussel, Dreissena polymorpha: A Resource for Invasive Species Research.</title>
        <authorList>
            <person name="McCartney M.A."/>
            <person name="Auch B."/>
            <person name="Kono T."/>
            <person name="Mallez S."/>
            <person name="Zhang Y."/>
            <person name="Obille A."/>
            <person name="Becker A."/>
            <person name="Abrahante J.E."/>
            <person name="Garbe J."/>
            <person name="Badalamenti J.P."/>
            <person name="Herman A."/>
            <person name="Mangelson H."/>
            <person name="Liachko I."/>
            <person name="Sullivan S."/>
            <person name="Sone E.D."/>
            <person name="Koren S."/>
            <person name="Silverstein K.A.T."/>
            <person name="Beckman K.B."/>
            <person name="Gohl D.M."/>
        </authorList>
    </citation>
    <scope>NUCLEOTIDE SEQUENCE</scope>
    <source>
        <strain evidence="7">Duluth1</strain>
        <tissue evidence="7">Whole animal</tissue>
    </source>
</reference>
<name>A0A9D4IDW1_DREPO</name>
<dbReference type="GO" id="GO:0005886">
    <property type="term" value="C:plasma membrane"/>
    <property type="evidence" value="ECO:0007669"/>
    <property type="project" value="TreeGrafter"/>
</dbReference>
<dbReference type="EMBL" id="JAIWYP010000009">
    <property type="protein sequence ID" value="KAH3769849.1"/>
    <property type="molecule type" value="Genomic_DNA"/>
</dbReference>
<dbReference type="GO" id="GO:0005765">
    <property type="term" value="C:lysosomal membrane"/>
    <property type="evidence" value="ECO:0007669"/>
    <property type="project" value="TreeGrafter"/>
</dbReference>
<dbReference type="AlphaFoldDB" id="A0A9D4IDW1"/>
<evidence type="ECO:0000256" key="5">
    <source>
        <dbReference type="SAM" id="Phobius"/>
    </source>
</evidence>
<organism evidence="7 8">
    <name type="scientific">Dreissena polymorpha</name>
    <name type="common">Zebra mussel</name>
    <name type="synonym">Mytilus polymorpha</name>
    <dbReference type="NCBI Taxonomy" id="45954"/>
    <lineage>
        <taxon>Eukaryota</taxon>
        <taxon>Metazoa</taxon>
        <taxon>Spiralia</taxon>
        <taxon>Lophotrochozoa</taxon>
        <taxon>Mollusca</taxon>
        <taxon>Bivalvia</taxon>
        <taxon>Autobranchia</taxon>
        <taxon>Heteroconchia</taxon>
        <taxon>Euheterodonta</taxon>
        <taxon>Imparidentia</taxon>
        <taxon>Neoheterodontei</taxon>
        <taxon>Myida</taxon>
        <taxon>Dreissenoidea</taxon>
        <taxon>Dreissenidae</taxon>
        <taxon>Dreissena</taxon>
    </lineage>
</organism>
<evidence type="ECO:0000256" key="1">
    <source>
        <dbReference type="ARBA" id="ARBA00004141"/>
    </source>
</evidence>
<evidence type="ECO:0000256" key="2">
    <source>
        <dbReference type="ARBA" id="ARBA00022692"/>
    </source>
</evidence>
<evidence type="ECO:0000256" key="3">
    <source>
        <dbReference type="ARBA" id="ARBA00022989"/>
    </source>
</evidence>
<keyword evidence="2 5" id="KW-0812">Transmembrane</keyword>
<sequence length="424" mass="48394">MTFKYILADSITEIISSSIVPRYGLTHVIKNGHVVYKYDALKELEYYNLSGVFNNILDVTLTASLHSFRVPRHGAAMCLQIQINIGFTDFDFNGEVDIKLQTLTTTVAYQRMNITATDAAICEDNTKGHTSVLVWTSITLVFDFLNICIGFMIMCCYFNTASVDNFWSYIPRWWSLLSLLGDGFIIRGETFLHNENNKRGDQQLWSFDRIAFFYGIGCLLCWIGSMRYLKINRKFSLLFHTIYHAKSNILAFALCTGILFVGYWACAFVTLGVYHPKFETKSRAAISLSALMYADDIFGAVTSVYYENAGDENWLRASVMIVIYSFVFLFTLLALNLIIAMINASYTRINEIGQNGDFTTVSIETVSMFRFLNGEDTRNSHEGVGICAWLFGKRFFCRVTFRKLECLKTSWQCCWKSKRQASAV</sequence>
<feature type="domain" description="Polycystin cation channel PKD1/PKD2" evidence="6">
    <location>
        <begin position="216"/>
        <end position="348"/>
    </location>
</feature>
<accession>A0A9D4IDW1</accession>
<dbReference type="PANTHER" id="PTHR12127:SF7">
    <property type="entry name" value="SD02261P"/>
    <property type="match status" value="1"/>
</dbReference>
<reference evidence="7" key="2">
    <citation type="submission" date="2020-11" db="EMBL/GenBank/DDBJ databases">
        <authorList>
            <person name="McCartney M.A."/>
            <person name="Auch B."/>
            <person name="Kono T."/>
            <person name="Mallez S."/>
            <person name="Becker A."/>
            <person name="Gohl D.M."/>
            <person name="Silverstein K.A.T."/>
            <person name="Koren S."/>
            <person name="Bechman K.B."/>
            <person name="Herman A."/>
            <person name="Abrahante J.E."/>
            <person name="Garbe J."/>
        </authorList>
    </citation>
    <scope>NUCLEOTIDE SEQUENCE</scope>
    <source>
        <strain evidence="7">Duluth1</strain>
        <tissue evidence="7">Whole animal</tissue>
    </source>
</reference>